<dbReference type="InterPro" id="IPR007362">
    <property type="entry name" value="DUF429"/>
</dbReference>
<sequence length="275" mass="28546">MLTAGIDLAAEDANTAVAWIRWTAVGAVLEELVVGAGDDELLRAASAADKAGIDCPLGWPEPFVEFVIAHHRGELAAPTDLIGRDWRRTLAWRRTDVVTHELTGRLSLSVAADRIAHTAMRCAALLARLAEGGQPVDRSGGGTVVEVYPAASLKQWGLPHRGYKGRQNSGALSDLVDGLIGSAPWLHLGAFEPVCRGSDHAIDAVVAALTARAAAIGQATRPAEADLAAATTEGWIALPTAPLTSLTTASAKVDGMSGEDCLSEVRAGEPIPGSS</sequence>
<reference evidence="1 2" key="1">
    <citation type="submission" date="2020-07" db="EMBL/GenBank/DDBJ databases">
        <title>Sequencing the genomes of 1000 actinobacteria strains.</title>
        <authorList>
            <person name="Klenk H.-P."/>
        </authorList>
    </citation>
    <scope>NUCLEOTIDE SEQUENCE [LARGE SCALE GENOMIC DNA]</scope>
    <source>
        <strain evidence="1 2">DSM 43814</strain>
    </source>
</reference>
<protein>
    <submittedName>
        <fullName evidence="1">Nuclease with RNAse H fold</fullName>
    </submittedName>
</protein>
<dbReference type="RefSeq" id="WP_179805051.1">
    <property type="nucleotide sequence ID" value="NZ_JACCCQ010000001.1"/>
</dbReference>
<dbReference type="Proteomes" id="UP000631553">
    <property type="component" value="Unassembled WGS sequence"/>
</dbReference>
<name>A0ABX2RTH2_9ACTN</name>
<organism evidence="1 2">
    <name type="scientific">Micromonospora purpureochromogenes</name>
    <dbReference type="NCBI Taxonomy" id="47872"/>
    <lineage>
        <taxon>Bacteria</taxon>
        <taxon>Bacillati</taxon>
        <taxon>Actinomycetota</taxon>
        <taxon>Actinomycetes</taxon>
        <taxon>Micromonosporales</taxon>
        <taxon>Micromonosporaceae</taxon>
        <taxon>Micromonospora</taxon>
    </lineage>
</organism>
<dbReference type="Pfam" id="PF04250">
    <property type="entry name" value="DUF429"/>
    <property type="match status" value="1"/>
</dbReference>
<dbReference type="EMBL" id="JACCCQ010000001">
    <property type="protein sequence ID" value="NYF59350.1"/>
    <property type="molecule type" value="Genomic_DNA"/>
</dbReference>
<keyword evidence="2" id="KW-1185">Reference proteome</keyword>
<evidence type="ECO:0000313" key="2">
    <source>
        <dbReference type="Proteomes" id="UP000631553"/>
    </source>
</evidence>
<proteinExistence type="predicted"/>
<comment type="caution">
    <text evidence="1">The sequence shown here is derived from an EMBL/GenBank/DDBJ whole genome shotgun (WGS) entry which is preliminary data.</text>
</comment>
<gene>
    <name evidence="1" type="ORF">HDA35_005181</name>
</gene>
<accession>A0ABX2RTH2</accession>
<evidence type="ECO:0000313" key="1">
    <source>
        <dbReference type="EMBL" id="NYF59350.1"/>
    </source>
</evidence>